<evidence type="ECO:0000313" key="1">
    <source>
        <dbReference type="EMBL" id="CAD6991577.1"/>
    </source>
</evidence>
<reference evidence="1" key="1">
    <citation type="submission" date="2020-11" db="EMBL/GenBank/DDBJ databases">
        <authorList>
            <person name="Whitehead M."/>
        </authorList>
    </citation>
    <scope>NUCLEOTIDE SEQUENCE</scope>
    <source>
        <strain evidence="1">EGII</strain>
    </source>
</reference>
<sequence>MFVKTFPIILRIYLDAGLDENDWSAPICNYSSSKPLALGGAAFWWLIDDSISFLNGGLYKSYGFGSLRSAQKFLRQTTQCSEIDHFPLSEATPRSLKFDFLLLGCEIIRLSNSCGLTLRSIFSWRQMQQPFIRGRTSTQHQKWSTSVTSHPYELSPCEGRQVWTM</sequence>
<dbReference type="EMBL" id="CAJHJT010000001">
    <property type="protein sequence ID" value="CAD6991577.1"/>
    <property type="molecule type" value="Genomic_DNA"/>
</dbReference>
<organism evidence="1 2">
    <name type="scientific">Ceratitis capitata</name>
    <name type="common">Mediterranean fruit fly</name>
    <name type="synonym">Tephritis capitata</name>
    <dbReference type="NCBI Taxonomy" id="7213"/>
    <lineage>
        <taxon>Eukaryota</taxon>
        <taxon>Metazoa</taxon>
        <taxon>Ecdysozoa</taxon>
        <taxon>Arthropoda</taxon>
        <taxon>Hexapoda</taxon>
        <taxon>Insecta</taxon>
        <taxon>Pterygota</taxon>
        <taxon>Neoptera</taxon>
        <taxon>Endopterygota</taxon>
        <taxon>Diptera</taxon>
        <taxon>Brachycera</taxon>
        <taxon>Muscomorpha</taxon>
        <taxon>Tephritoidea</taxon>
        <taxon>Tephritidae</taxon>
        <taxon>Ceratitis</taxon>
        <taxon>Ceratitis</taxon>
    </lineage>
</organism>
<keyword evidence="2" id="KW-1185">Reference proteome</keyword>
<dbReference type="Proteomes" id="UP000606786">
    <property type="component" value="Unassembled WGS sequence"/>
</dbReference>
<gene>
    <name evidence="1" type="ORF">CCAP1982_LOCUS495</name>
</gene>
<accession>A0A811U0G2</accession>
<proteinExistence type="predicted"/>
<name>A0A811U0G2_CERCA</name>
<protein>
    <submittedName>
        <fullName evidence="1">(Mediterranean fruit fly) hypothetical protein</fullName>
    </submittedName>
</protein>
<dbReference type="AlphaFoldDB" id="A0A811U0G2"/>
<evidence type="ECO:0000313" key="2">
    <source>
        <dbReference type="Proteomes" id="UP000606786"/>
    </source>
</evidence>
<comment type="caution">
    <text evidence="1">The sequence shown here is derived from an EMBL/GenBank/DDBJ whole genome shotgun (WGS) entry which is preliminary data.</text>
</comment>